<dbReference type="GeneID" id="24255579"/>
<protein>
    <submittedName>
        <fullName evidence="2">Alkaline ceramidase domain protein</fullName>
    </submittedName>
</protein>
<dbReference type="Proteomes" id="UP000028181">
    <property type="component" value="Chromosome I"/>
</dbReference>
<dbReference type="EMBL" id="HG938353">
    <property type="protein sequence ID" value="CDN46727.1"/>
    <property type="molecule type" value="Genomic_DNA"/>
</dbReference>
<evidence type="ECO:0000259" key="1">
    <source>
        <dbReference type="Pfam" id="PF04734"/>
    </source>
</evidence>
<dbReference type="eggNOG" id="COG3356">
    <property type="taxonomic scope" value="Bacteria"/>
</dbReference>
<reference evidence="3" key="1">
    <citation type="journal article" date="2014" name="BMC Genomics">
        <title>Genome sequencing of two Neorhizobium galegae strains reveals a noeT gene responsible for the unusual acetylation of the nodulation factors.</title>
        <authorList>
            <person name="Osterman J."/>
            <person name="Marsh J."/>
            <person name="Laine P.K."/>
            <person name="Zeng Z."/>
            <person name="Alatalo E."/>
            <person name="Sullivan J.T."/>
            <person name="Young J.P."/>
            <person name="Thomas-Oates J."/>
            <person name="Paulin L."/>
            <person name="Lindstrom K."/>
        </authorList>
    </citation>
    <scope>NUCLEOTIDE SEQUENCE [LARGE SCALE GENOMIC DNA]</scope>
    <source>
        <strain evidence="3">HAMBI 540</strain>
    </source>
</reference>
<feature type="domain" description="Neutral/alkaline non-lysosomal ceramidase N-terminal" evidence="1">
    <location>
        <begin position="4"/>
        <end position="198"/>
    </location>
</feature>
<proteinExistence type="predicted"/>
<keyword evidence="3" id="KW-1185">Reference proteome</keyword>
<name>A0A068SKM7_NEOGA</name>
<dbReference type="RefSeq" id="WP_038584237.1">
    <property type="nucleotide sequence ID" value="NZ_HG938353.1"/>
</dbReference>
<gene>
    <name evidence="2" type="ORF">RG540_CH05360</name>
</gene>
<organism evidence="2 3">
    <name type="scientific">Neorhizobium galegae bv. orientalis str. HAMBI 540</name>
    <dbReference type="NCBI Taxonomy" id="1028800"/>
    <lineage>
        <taxon>Bacteria</taxon>
        <taxon>Pseudomonadati</taxon>
        <taxon>Pseudomonadota</taxon>
        <taxon>Alphaproteobacteria</taxon>
        <taxon>Hyphomicrobiales</taxon>
        <taxon>Rhizobiaceae</taxon>
        <taxon>Rhizobium/Agrobacterium group</taxon>
        <taxon>Neorhizobium</taxon>
    </lineage>
</organism>
<evidence type="ECO:0000313" key="2">
    <source>
        <dbReference type="EMBL" id="CDN46727.1"/>
    </source>
</evidence>
<dbReference type="AlphaFoldDB" id="A0A068SKM7"/>
<dbReference type="PATRIC" id="fig|1028800.3.peg.538"/>
<dbReference type="Pfam" id="PF04734">
    <property type="entry name" value="Ceramidase_alk"/>
    <property type="match status" value="1"/>
</dbReference>
<sequence length="423" mass="43769">MIPVGAAIVDITPPPGLAMSGFAARTLPAKGAHDALTARAVVVGDTAVVVADVIGIDAATSDRIRKRCVLPADNVVAAALHNHGGPVSMAGRLSIAADPAYLERLEDACVAAIDKAAAARRPATITVGQGSDPGIARNRRHPGGPVDASLPLLRIRAADGDMIAVVTAYACHPVVLAADNLLWTADYPHFVRQALEEAHPGAVALFMTGCVGDANTGHSAHASISLATNPDRSFASAERIGRKIADAALVAPEQPVPDTATARNGTLSLAFERRETEAPQTLENRWREEALTAEPARKSLLFYWADWARDIAPLKPEPLAARVTVLDWGGVPIVALPGEIFAETALSIRAALGADKPAFVIGFADDNPGYIPPAGEFPFGGYEVDEAHRYYGLAATFASGSAEALAACAIELAKATSSGGGAA</sequence>
<dbReference type="KEGG" id="ngg:RG540_CH05360"/>
<evidence type="ECO:0000313" key="3">
    <source>
        <dbReference type="Proteomes" id="UP000028181"/>
    </source>
</evidence>
<accession>A0A068SKM7</accession>
<dbReference type="OrthoDB" id="622550at2"/>
<dbReference type="HOGENOM" id="CLU_030011_5_0_5"/>
<dbReference type="InterPro" id="IPR031329">
    <property type="entry name" value="NEUT/ALK_ceramidase_N"/>
</dbReference>